<accession>A0A6J3K6M6</accession>
<evidence type="ECO:0000256" key="5">
    <source>
        <dbReference type="ARBA" id="ARBA00023242"/>
    </source>
</evidence>
<comment type="similarity">
    <text evidence="2 7">Belongs to the HEATR1/UTP10 family.</text>
</comment>
<comment type="subcellular location">
    <subcellularLocation>
        <location evidence="1 7">Nucleus</location>
        <location evidence="1 7">Nucleolus</location>
    </subcellularLocation>
</comment>
<keyword evidence="6 7" id="KW-0687">Ribonucleoprotein</keyword>
<gene>
    <name evidence="10" type="primary">LOC117233000</name>
</gene>
<feature type="domain" description="BP28 C-terminal" evidence="8">
    <location>
        <begin position="1768"/>
        <end position="1932"/>
    </location>
</feature>
<organism evidence="9 10">
    <name type="scientific">Bombus vosnesenskii</name>
    <dbReference type="NCBI Taxonomy" id="207650"/>
    <lineage>
        <taxon>Eukaryota</taxon>
        <taxon>Metazoa</taxon>
        <taxon>Ecdysozoa</taxon>
        <taxon>Arthropoda</taxon>
        <taxon>Hexapoda</taxon>
        <taxon>Insecta</taxon>
        <taxon>Pterygota</taxon>
        <taxon>Neoptera</taxon>
        <taxon>Endopterygota</taxon>
        <taxon>Hymenoptera</taxon>
        <taxon>Apocrita</taxon>
        <taxon>Aculeata</taxon>
        <taxon>Apoidea</taxon>
        <taxon>Anthophila</taxon>
        <taxon>Apidae</taxon>
        <taxon>Bombus</taxon>
        <taxon>Pyrobombus</taxon>
    </lineage>
</organism>
<dbReference type="InterPro" id="IPR056473">
    <property type="entry name" value="HEAT_Utp10/HEAT1"/>
</dbReference>
<dbReference type="InterPro" id="IPR012954">
    <property type="entry name" value="BP28_C_dom"/>
</dbReference>
<dbReference type="SUPFAM" id="SSF48371">
    <property type="entry name" value="ARM repeat"/>
    <property type="match status" value="1"/>
</dbReference>
<dbReference type="Gene3D" id="1.25.10.10">
    <property type="entry name" value="Leucine-rich Repeat Variant"/>
    <property type="match status" value="2"/>
</dbReference>
<dbReference type="Pfam" id="PF23243">
    <property type="entry name" value="HEAT_HEATR1"/>
    <property type="match status" value="1"/>
</dbReference>
<dbReference type="KEGG" id="bvk:117233000"/>
<dbReference type="GO" id="GO:0030686">
    <property type="term" value="C:90S preribosome"/>
    <property type="evidence" value="ECO:0007669"/>
    <property type="project" value="TreeGrafter"/>
</dbReference>
<proteinExistence type="inferred from homology"/>
<dbReference type="RefSeq" id="XP_033348722.1">
    <property type="nucleotide sequence ID" value="XM_033492831.1"/>
</dbReference>
<dbReference type="GO" id="GO:0045943">
    <property type="term" value="P:positive regulation of transcription by RNA polymerase I"/>
    <property type="evidence" value="ECO:0007669"/>
    <property type="project" value="TreeGrafter"/>
</dbReference>
<evidence type="ECO:0000256" key="4">
    <source>
        <dbReference type="ARBA" id="ARBA00022552"/>
    </source>
</evidence>
<evidence type="ECO:0000256" key="3">
    <source>
        <dbReference type="ARBA" id="ARBA00022517"/>
    </source>
</evidence>
<evidence type="ECO:0000256" key="2">
    <source>
        <dbReference type="ARBA" id="ARBA00010559"/>
    </source>
</evidence>
<dbReference type="GeneID" id="117233000"/>
<reference evidence="10" key="1">
    <citation type="submission" date="2025-08" db="UniProtKB">
        <authorList>
            <consortium name="RefSeq"/>
        </authorList>
    </citation>
    <scope>IDENTIFICATION</scope>
    <source>
        <tissue evidence="10">Muscle</tissue>
    </source>
</reference>
<evidence type="ECO:0000259" key="8">
    <source>
        <dbReference type="SMART" id="SM01036"/>
    </source>
</evidence>
<evidence type="ECO:0000256" key="6">
    <source>
        <dbReference type="ARBA" id="ARBA00023274"/>
    </source>
</evidence>
<dbReference type="PANTHER" id="PTHR13457:SF1">
    <property type="entry name" value="HEAT REPEAT-CONTAINING PROTEIN 1"/>
    <property type="match status" value="1"/>
</dbReference>
<dbReference type="InterPro" id="IPR016024">
    <property type="entry name" value="ARM-type_fold"/>
</dbReference>
<dbReference type="GO" id="GO:0000462">
    <property type="term" value="P:maturation of SSU-rRNA from tricistronic rRNA transcript (SSU-rRNA, 5.8S rRNA, LSU-rRNA)"/>
    <property type="evidence" value="ECO:0007669"/>
    <property type="project" value="TreeGrafter"/>
</dbReference>
<keyword evidence="4 7" id="KW-0698">rRNA processing</keyword>
<dbReference type="Pfam" id="PF12397">
    <property type="entry name" value="U3snoRNP10"/>
    <property type="match status" value="1"/>
</dbReference>
<evidence type="ECO:0000313" key="10">
    <source>
        <dbReference type="RefSeq" id="XP_033348722.1"/>
    </source>
</evidence>
<keyword evidence="5 7" id="KW-0539">Nucleus</keyword>
<dbReference type="InterPro" id="IPR040191">
    <property type="entry name" value="UTP10"/>
</dbReference>
<dbReference type="Pfam" id="PF08146">
    <property type="entry name" value="BP28CT"/>
    <property type="match status" value="1"/>
</dbReference>
<dbReference type="GO" id="GO:0030515">
    <property type="term" value="F:snoRNA binding"/>
    <property type="evidence" value="ECO:0007669"/>
    <property type="project" value="TreeGrafter"/>
</dbReference>
<comment type="function">
    <text evidence="7">Involved in nucleolar processing of pre-18S ribosomal RNA.</text>
</comment>
<dbReference type="Proteomes" id="UP000504631">
    <property type="component" value="Unplaced"/>
</dbReference>
<evidence type="ECO:0000256" key="7">
    <source>
        <dbReference type="RuleBase" id="RU367065"/>
    </source>
</evidence>
<protein>
    <recommendedName>
        <fullName evidence="7">HEAT repeat-containing protein 1</fullName>
    </recommendedName>
</protein>
<keyword evidence="9" id="KW-1185">Reference proteome</keyword>
<keyword evidence="3 7" id="KW-0690">Ribosome biogenesis</keyword>
<dbReference type="InterPro" id="IPR022125">
    <property type="entry name" value="U3snoRNP10_N"/>
</dbReference>
<dbReference type="GO" id="GO:0034455">
    <property type="term" value="C:t-UTP complex"/>
    <property type="evidence" value="ECO:0007669"/>
    <property type="project" value="TreeGrafter"/>
</dbReference>
<evidence type="ECO:0000256" key="1">
    <source>
        <dbReference type="ARBA" id="ARBA00004604"/>
    </source>
</evidence>
<sequence length="2066" mass="235983">MATSLARQLKQLRTPQTTILRRDKKHTSLLFDPREAANLDRETVLSIGQNGLQELTKLSDVFLEFEHTLFAQSSLNLERAVQDVKVNKKLDRQIEKFLILLSPYFLLNNAHKTLEWLICRFHIEEFNRDQFLLLILPYHETRMFARALQLLNLSDDADNWHWLEPLQKPGVPLATITLVNRLSSDNALLKLICNHVITATNTYSERASSLSTLYAFYTTSILGIIDQSSGISEVQMGHMLPAILKGLESSISDFVASSYMILAKLAFKEKLNDITMEKLLLKIFKKTHLKEEALHLLFFLYNIPIHQLTTVPKSLATRLSELSWFIELAIKLQSSNVNILKFIVSLLQTSCRMILDSPSETVRIQNMVNEILSRIKLDDIGVDTILWNVLQKEFLSTDMKNEAREFLIRLYHTLERTYPERFDDYLKGLMKRSETDKDSKLALEFVTSWHFGAKDTQEAVGILDKLIHINPVQRIVALEMLADSDVNIPESFQEMMTTTIQSRFSDTEVDVIKALLSISTKRLTSLLSADILIDELKILLSTCHTSRRKILAKPALKILLELCKVGDDTSVFITSLPYLFPNDDADVDIAMEVLESNFARNNIYMQHVQKDLGKLPNAEAVSSASFHNILNWELLPPTDSILSAMKQQIAHGDAASMFFNLILLGSVCRVPVGSLEPQIAREVIEMATEMIKKYPQVKLLQNCNNITGDNIQMAIELTSQGVLPLQVGTYVLEMVHRRLDLKSNPAIDFENNQHRSNLILRLLEMFFEGIDNVYWCKHYSRCLQIFFQRHFSTIQDLIRFLSQLYIKPVKVQTSFHCLKITQVLLNQCKSTEWAFEDKVFVTNLLLSLARENNECRIASLKVLEKLISKCSSAQVLNRCTMVNPFPSLLQELVIRSPEISLDPDQLSLSLYILLSPDPDVCKQLKTDLRKRLQQAQQMLFEIVMDQQTPLHIKSQLLDILVYVNGPTILQRLVPLGLHLLEMLQADPKNKSAGNLLKNILQRFNSATVKALTVEQVWKLFEASIEEHKIKVITESGNQHPPSVILLKQIGSTFFQKAEEASNVLQKKILAKLVDVATDCEIGNIISSTNRAMRKIRVNAQLVVDELQIMKDLKNAELNDSKMKNRRRISLIRAPDPTIINRREWKRGVTLLEFVQQADNIEHEELLYPILFNLLKTCLSFEEQSPIEYTNQLLLSTIHRLTVKKLPIHDAHLQIDLITQCIRTSRNPQTHHHALLVLVELLKIVDVRCALYTIMPIFTFMGSSVVRQDDAYSIQIISKTIETVVPIINAAENETHACEVLRTFIVSLPDIPEHRRTPLFVKLLQLLDNHFHLYYLLSFESHVMSSTMRITNQKTPGQRLEFALQVSQEFPPTRLIQVCVKLTQFLKELPVDVEDEEGRRAAISFKYKHIFDVSTSSPKHLRHYKYTLVQFLSNLLSSPDLINKVAEFDSTEVNNVRQYYDQLIVELIILIQCTSKNADKHQGKPIAKYWKVLLHHLYDVLDLVNNLLPNGIFLVSIKRLIEHNLLTVKRKALELLNTRLQQRKFNEEDHEDLLQLIEALSKTVSVEVKSETQEQEIVQQTVLITIKLLAKLLASDHPILFKPILEMTTELLGSREGPVLASAALCVAELCSSMRIHAIHSLNKFVPAILHLLEDHCHQGVPDVIVVSIVSALQKIVESVGNFLSLYLDQLLFELARLNSLYTDTEHQKIGIVISRLNATTQKLSTCIPSRVLLPAVNRTYMTLLAKKLYQRIPALMNVLVESFNSAQPNDINAVIPDLGTFFLKVLQFREDISNSPDDMEVDELELTLKDVVVIEESASKALVALVLKLSETTFRPLYYKLYDWAARNPQYKERNITFYRLSANIAECLKSLFVLFAGHFIKHAAILLSSNNPAIMEEPQEMTLPEESSKIELVEAILLTLYRVFSYDAHNFVSQERFEILAQPIVDQLENTLGSTEGYEKRASELVVPCIAAFASAIPDDSLHKQLVYQTLLKTRHTKPYVRTAALNALVEIVRKLGEDFMPLLPETIPFLAEMLEDEDETTEKCAQNAVRTLEEILGEPLQKYF</sequence>
<dbReference type="PANTHER" id="PTHR13457">
    <property type="entry name" value="BAP28"/>
    <property type="match status" value="1"/>
</dbReference>
<name>A0A6J3K6M6_9HYME</name>
<dbReference type="InterPro" id="IPR011989">
    <property type="entry name" value="ARM-like"/>
</dbReference>
<dbReference type="SMART" id="SM01036">
    <property type="entry name" value="BP28CT"/>
    <property type="match status" value="1"/>
</dbReference>
<dbReference type="GO" id="GO:0032040">
    <property type="term" value="C:small-subunit processome"/>
    <property type="evidence" value="ECO:0007669"/>
    <property type="project" value="TreeGrafter"/>
</dbReference>
<evidence type="ECO:0000313" key="9">
    <source>
        <dbReference type="Proteomes" id="UP000504631"/>
    </source>
</evidence>